<dbReference type="SUPFAM" id="SSF55781">
    <property type="entry name" value="GAF domain-like"/>
    <property type="match status" value="1"/>
</dbReference>
<keyword evidence="3" id="KW-0804">Transcription</keyword>
<keyword evidence="1" id="KW-0805">Transcription regulation</keyword>
<dbReference type="SUPFAM" id="SSF46785">
    <property type="entry name" value="Winged helix' DNA-binding domain"/>
    <property type="match status" value="1"/>
</dbReference>
<dbReference type="Gene3D" id="3.30.450.40">
    <property type="match status" value="1"/>
</dbReference>
<dbReference type="Pfam" id="PF09339">
    <property type="entry name" value="HTH_IclR"/>
    <property type="match status" value="1"/>
</dbReference>
<evidence type="ECO:0000313" key="7">
    <source>
        <dbReference type="Proteomes" id="UP001597055"/>
    </source>
</evidence>
<feature type="domain" description="IclR-ED" evidence="5">
    <location>
        <begin position="78"/>
        <end position="262"/>
    </location>
</feature>
<sequence>MTDQLTDAEPPAEEKLVGADRVIAVLTELAEHPLGVTLDELAGTLRSSKPTVHRALATLRRAGLADMTGRGVYVLGDEFLRLAFRNLDGRPETARLQPLLEELATTFGETAHYAVLSGRDIVYRAKMDPPQGAVRLTSVVGGRNPAYRTAVGKMLLSSRLGTLEEVGEWVGSFPLEQKTEHTRTTPQALLAELQTTRRRGYAIDDQENEVGINCVAVPVFLDGSATPTGAVSVSAVSFRTPLERLEAAVPQITDAISRHLGPRALG</sequence>
<dbReference type="InterPro" id="IPR029016">
    <property type="entry name" value="GAF-like_dom_sf"/>
</dbReference>
<evidence type="ECO:0000259" key="4">
    <source>
        <dbReference type="PROSITE" id="PS51077"/>
    </source>
</evidence>
<keyword evidence="2" id="KW-0238">DNA-binding</keyword>
<dbReference type="PROSITE" id="PS51077">
    <property type="entry name" value="HTH_ICLR"/>
    <property type="match status" value="1"/>
</dbReference>
<dbReference type="PROSITE" id="PS51078">
    <property type="entry name" value="ICLR_ED"/>
    <property type="match status" value="1"/>
</dbReference>
<dbReference type="InterPro" id="IPR036390">
    <property type="entry name" value="WH_DNA-bd_sf"/>
</dbReference>
<reference evidence="7" key="1">
    <citation type="journal article" date="2019" name="Int. J. Syst. Evol. Microbiol.">
        <title>The Global Catalogue of Microorganisms (GCM) 10K type strain sequencing project: providing services to taxonomists for standard genome sequencing and annotation.</title>
        <authorList>
            <consortium name="The Broad Institute Genomics Platform"/>
            <consortium name="The Broad Institute Genome Sequencing Center for Infectious Disease"/>
            <person name="Wu L."/>
            <person name="Ma J."/>
        </authorList>
    </citation>
    <scope>NUCLEOTIDE SEQUENCE [LARGE SCALE GENOMIC DNA]</scope>
    <source>
        <strain evidence="7">CCUG 54523</strain>
    </source>
</reference>
<keyword evidence="7" id="KW-1185">Reference proteome</keyword>
<evidence type="ECO:0000256" key="2">
    <source>
        <dbReference type="ARBA" id="ARBA00023125"/>
    </source>
</evidence>
<dbReference type="SMART" id="SM00346">
    <property type="entry name" value="HTH_ICLR"/>
    <property type="match status" value="1"/>
</dbReference>
<accession>A0ABW3AFK0</accession>
<dbReference type="PANTHER" id="PTHR30136:SF24">
    <property type="entry name" value="HTH-TYPE TRANSCRIPTIONAL REPRESSOR ALLR"/>
    <property type="match status" value="1"/>
</dbReference>
<evidence type="ECO:0000256" key="3">
    <source>
        <dbReference type="ARBA" id="ARBA00023163"/>
    </source>
</evidence>
<dbReference type="InterPro" id="IPR036388">
    <property type="entry name" value="WH-like_DNA-bd_sf"/>
</dbReference>
<dbReference type="Proteomes" id="UP001597055">
    <property type="component" value="Unassembled WGS sequence"/>
</dbReference>
<name>A0ABW3AFK0_9MICO</name>
<gene>
    <name evidence="6" type="ORF">ACFQ0P_03990</name>
</gene>
<dbReference type="RefSeq" id="WP_204980621.1">
    <property type="nucleotide sequence ID" value="NZ_JBHTII010000001.1"/>
</dbReference>
<dbReference type="EMBL" id="JBHTII010000001">
    <property type="protein sequence ID" value="MFD0789549.1"/>
    <property type="molecule type" value="Genomic_DNA"/>
</dbReference>
<dbReference type="CDD" id="cd00090">
    <property type="entry name" value="HTH_ARSR"/>
    <property type="match status" value="1"/>
</dbReference>
<proteinExistence type="predicted"/>
<dbReference type="PANTHER" id="PTHR30136">
    <property type="entry name" value="HELIX-TURN-HELIX TRANSCRIPTIONAL REGULATOR, ICLR FAMILY"/>
    <property type="match status" value="1"/>
</dbReference>
<evidence type="ECO:0000313" key="6">
    <source>
        <dbReference type="EMBL" id="MFD0789549.1"/>
    </source>
</evidence>
<comment type="caution">
    <text evidence="6">The sequence shown here is derived from an EMBL/GenBank/DDBJ whole genome shotgun (WGS) entry which is preliminary data.</text>
</comment>
<dbReference type="InterPro" id="IPR014757">
    <property type="entry name" value="Tscrpt_reg_IclR_C"/>
</dbReference>
<evidence type="ECO:0000256" key="1">
    <source>
        <dbReference type="ARBA" id="ARBA00023015"/>
    </source>
</evidence>
<protein>
    <submittedName>
        <fullName evidence="6">IclR family transcriptional regulator</fullName>
    </submittedName>
</protein>
<dbReference type="Gene3D" id="1.10.10.10">
    <property type="entry name" value="Winged helix-like DNA-binding domain superfamily/Winged helix DNA-binding domain"/>
    <property type="match status" value="1"/>
</dbReference>
<organism evidence="6 7">
    <name type="scientific">Microbacterium insulae</name>
    <dbReference type="NCBI Taxonomy" id="483014"/>
    <lineage>
        <taxon>Bacteria</taxon>
        <taxon>Bacillati</taxon>
        <taxon>Actinomycetota</taxon>
        <taxon>Actinomycetes</taxon>
        <taxon>Micrococcales</taxon>
        <taxon>Microbacteriaceae</taxon>
        <taxon>Microbacterium</taxon>
    </lineage>
</organism>
<evidence type="ECO:0000259" key="5">
    <source>
        <dbReference type="PROSITE" id="PS51078"/>
    </source>
</evidence>
<dbReference type="InterPro" id="IPR050707">
    <property type="entry name" value="HTH_MetabolicPath_Reg"/>
</dbReference>
<dbReference type="Pfam" id="PF01614">
    <property type="entry name" value="IclR_C"/>
    <property type="match status" value="1"/>
</dbReference>
<dbReference type="InterPro" id="IPR005471">
    <property type="entry name" value="Tscrpt_reg_IclR_N"/>
</dbReference>
<feature type="domain" description="HTH iclR-type" evidence="4">
    <location>
        <begin position="16"/>
        <end position="77"/>
    </location>
</feature>
<dbReference type="InterPro" id="IPR011991">
    <property type="entry name" value="ArsR-like_HTH"/>
</dbReference>